<proteinExistence type="inferred from homology"/>
<keyword evidence="2" id="KW-0690">Ribosome biogenesis</keyword>
<dbReference type="PANTHER" id="PTHR33317:SF4">
    <property type="entry name" value="POLYNUCLEOTIDYL TRANSFERASE, RIBONUCLEASE H-LIKE SUPERFAMILY PROTEIN"/>
    <property type="match status" value="1"/>
</dbReference>
<keyword evidence="4" id="KW-0378">Hydrolase</keyword>
<name>A0A3B0YZH5_9ZZZZ</name>
<dbReference type="GO" id="GO:0016787">
    <property type="term" value="F:hydrolase activity"/>
    <property type="evidence" value="ECO:0007669"/>
    <property type="project" value="UniProtKB-KW"/>
</dbReference>
<dbReference type="InterPro" id="IPR037027">
    <property type="entry name" value="YqgF/RNaseH-like_dom_sf"/>
</dbReference>
<dbReference type="Pfam" id="PF03652">
    <property type="entry name" value="RuvX"/>
    <property type="match status" value="1"/>
</dbReference>
<dbReference type="GO" id="GO:0005829">
    <property type="term" value="C:cytosol"/>
    <property type="evidence" value="ECO:0007669"/>
    <property type="project" value="TreeGrafter"/>
</dbReference>
<evidence type="ECO:0000256" key="1">
    <source>
        <dbReference type="ARBA" id="ARBA00022490"/>
    </source>
</evidence>
<feature type="domain" description="YqgF/RNase H-like" evidence="5">
    <location>
        <begin position="10"/>
        <end position="110"/>
    </location>
</feature>
<dbReference type="InterPro" id="IPR006641">
    <property type="entry name" value="YqgF/RNaseH-like_dom"/>
</dbReference>
<dbReference type="SUPFAM" id="SSF53098">
    <property type="entry name" value="Ribonuclease H-like"/>
    <property type="match status" value="1"/>
</dbReference>
<dbReference type="InterPro" id="IPR012337">
    <property type="entry name" value="RNaseH-like_sf"/>
</dbReference>
<keyword evidence="3" id="KW-0540">Nuclease</keyword>
<dbReference type="NCBIfam" id="TIGR00250">
    <property type="entry name" value="RNAse_H_YqgF"/>
    <property type="match status" value="1"/>
</dbReference>
<evidence type="ECO:0000259" key="5">
    <source>
        <dbReference type="SMART" id="SM00732"/>
    </source>
</evidence>
<protein>
    <submittedName>
        <fullName evidence="6">Pre-16S rRNA nuclease Yqg</fullName>
    </submittedName>
</protein>
<dbReference type="AlphaFoldDB" id="A0A3B0YZH5"/>
<dbReference type="GO" id="GO:0004518">
    <property type="term" value="F:nuclease activity"/>
    <property type="evidence" value="ECO:0007669"/>
    <property type="project" value="UniProtKB-KW"/>
</dbReference>
<dbReference type="InterPro" id="IPR005227">
    <property type="entry name" value="YqgF"/>
</dbReference>
<evidence type="ECO:0000256" key="2">
    <source>
        <dbReference type="ARBA" id="ARBA00022517"/>
    </source>
</evidence>
<sequence>MNTSTPHGERTLLAIDYGTRRTGIAVGQELTGAATALTTLNSINNQPDWSGIKQLLEKWRPDALVVGIPTHMDGSTHELTALARDFTTQLSNRFEIKIYECDERLTSYEAENILKQEKFDPQRDKHKIDAIAAQLILEDWMNQQGHND</sequence>
<dbReference type="GO" id="GO:0000967">
    <property type="term" value="P:rRNA 5'-end processing"/>
    <property type="evidence" value="ECO:0007669"/>
    <property type="project" value="TreeGrafter"/>
</dbReference>
<dbReference type="Gene3D" id="3.30.420.140">
    <property type="entry name" value="YqgF/RNase H-like domain"/>
    <property type="match status" value="1"/>
</dbReference>
<keyword evidence="1" id="KW-0963">Cytoplasm</keyword>
<dbReference type="EMBL" id="UOFL01000176">
    <property type="protein sequence ID" value="VAW79609.1"/>
    <property type="molecule type" value="Genomic_DNA"/>
</dbReference>
<gene>
    <name evidence="6" type="ORF">MNBD_GAMMA12-2321</name>
</gene>
<evidence type="ECO:0000256" key="3">
    <source>
        <dbReference type="ARBA" id="ARBA00022722"/>
    </source>
</evidence>
<accession>A0A3B0YZH5</accession>
<organism evidence="6">
    <name type="scientific">hydrothermal vent metagenome</name>
    <dbReference type="NCBI Taxonomy" id="652676"/>
    <lineage>
        <taxon>unclassified sequences</taxon>
        <taxon>metagenomes</taxon>
        <taxon>ecological metagenomes</taxon>
    </lineage>
</organism>
<reference evidence="6" key="1">
    <citation type="submission" date="2018-06" db="EMBL/GenBank/DDBJ databases">
        <authorList>
            <person name="Zhirakovskaya E."/>
        </authorList>
    </citation>
    <scope>NUCLEOTIDE SEQUENCE</scope>
</reference>
<dbReference type="HAMAP" id="MF_00651">
    <property type="entry name" value="Nuclease_YqgF"/>
    <property type="match status" value="1"/>
</dbReference>
<dbReference type="CDD" id="cd16964">
    <property type="entry name" value="YqgF"/>
    <property type="match status" value="1"/>
</dbReference>
<dbReference type="SMART" id="SM00732">
    <property type="entry name" value="YqgFc"/>
    <property type="match status" value="1"/>
</dbReference>
<dbReference type="PANTHER" id="PTHR33317">
    <property type="entry name" value="POLYNUCLEOTIDYL TRANSFERASE, RIBONUCLEASE H-LIKE SUPERFAMILY PROTEIN"/>
    <property type="match status" value="1"/>
</dbReference>
<evidence type="ECO:0000256" key="4">
    <source>
        <dbReference type="ARBA" id="ARBA00022801"/>
    </source>
</evidence>
<evidence type="ECO:0000313" key="6">
    <source>
        <dbReference type="EMBL" id="VAW79609.1"/>
    </source>
</evidence>